<protein>
    <recommendedName>
        <fullName evidence="3">2-hydroxylaminobenzoate mutase</fullName>
    </recommendedName>
</protein>
<evidence type="ECO:0008006" key="3">
    <source>
        <dbReference type="Google" id="ProtNLM"/>
    </source>
</evidence>
<dbReference type="OrthoDB" id="4467772at2"/>
<organism evidence="1 2">
    <name type="scientific">Caenispirillum bisanense</name>
    <dbReference type="NCBI Taxonomy" id="414052"/>
    <lineage>
        <taxon>Bacteria</taxon>
        <taxon>Pseudomonadati</taxon>
        <taxon>Pseudomonadota</taxon>
        <taxon>Alphaproteobacteria</taxon>
        <taxon>Rhodospirillales</taxon>
        <taxon>Novispirillaceae</taxon>
        <taxon>Caenispirillum</taxon>
    </lineage>
</organism>
<dbReference type="AlphaFoldDB" id="A0A286GL32"/>
<dbReference type="InterPro" id="IPR032345">
    <property type="entry name" value="PnbB"/>
</dbReference>
<dbReference type="RefSeq" id="WP_097279609.1">
    <property type="nucleotide sequence ID" value="NZ_OCNJ01000005.1"/>
</dbReference>
<name>A0A286GL32_9PROT</name>
<gene>
    <name evidence="1" type="ORF">SAMN05421508_105235</name>
</gene>
<dbReference type="Proteomes" id="UP000219621">
    <property type="component" value="Unassembled WGS sequence"/>
</dbReference>
<evidence type="ECO:0000313" key="2">
    <source>
        <dbReference type="Proteomes" id="UP000219621"/>
    </source>
</evidence>
<sequence length="154" mass="16951">MTQTDFQKLVADLTGRIAGRPLDQDLDAWLNREYPPDGEAFQALRRACEAGVRDGWMCAREHGGIRYGRVVKPGPETHGFSVDVVHMTDCAGPHHSHPNGEIDMIMPIAPEATFDGRGAGWLVYPPQSAHPPTVRGGDAYVLYLLPEGEITFTR</sequence>
<dbReference type="Pfam" id="PF16155">
    <property type="entry name" value="PnbB"/>
    <property type="match status" value="1"/>
</dbReference>
<proteinExistence type="predicted"/>
<reference evidence="1 2" key="1">
    <citation type="submission" date="2017-09" db="EMBL/GenBank/DDBJ databases">
        <authorList>
            <person name="Ehlers B."/>
            <person name="Leendertz F.H."/>
        </authorList>
    </citation>
    <scope>NUCLEOTIDE SEQUENCE [LARGE SCALE GENOMIC DNA]</scope>
    <source>
        <strain evidence="1 2">USBA 140</strain>
    </source>
</reference>
<dbReference type="EMBL" id="OCNJ01000005">
    <property type="protein sequence ID" value="SOD96257.1"/>
    <property type="molecule type" value="Genomic_DNA"/>
</dbReference>
<keyword evidence="2" id="KW-1185">Reference proteome</keyword>
<evidence type="ECO:0000313" key="1">
    <source>
        <dbReference type="EMBL" id="SOD96257.1"/>
    </source>
</evidence>
<accession>A0A286GL32</accession>